<sequence length="442" mass="50765">MYDRSEDGDFRVTDPARIAELYNRKRLFYTEGTLYEYLRFEDLRADLFPRVRRLMANRNPDHPWLALDDRQMLAKAGLYKRDFQTGKEGYTLAAALLFGQDEVIAQIVPHHRIDALVRRQDLDRYDDRLDVRTNLIEAYVLLMEFIGKHLPDSFYLEGTTRVSLRDKIFREVVANILVHREYTNARPTTLVIYSDRVEAENANVPHHSPGPMQLDNFSPYPKNPSIAKFFLQLGRVDELGSGILNITKYLPRYVRGAAPRFVDGNVFQTVLPLAVYPLGEVADLWLSYLDLSVSESDRQMTRQLAVGQDLRTLLDNPERLAYELGTSWVQKGNRLNLEKHTSDDEIPAFTNWQGLSLAQKGNKLLSIRLRNMVATLLVCLEPRPLIEVMQLLDFTSRSRFKTGYTDALIQRGLLALTLPAIPSSPNQRYQTTIRGRNFLSGG</sequence>
<accession>A0A7Y0FNM4</accession>
<gene>
    <name evidence="2" type="ORF">HHL22_17795</name>
</gene>
<evidence type="ECO:0000313" key="3">
    <source>
        <dbReference type="Proteomes" id="UP000559626"/>
    </source>
</evidence>
<evidence type="ECO:0000259" key="1">
    <source>
        <dbReference type="Pfam" id="PF21247"/>
    </source>
</evidence>
<proteinExistence type="predicted"/>
<organism evidence="2 3">
    <name type="scientific">Hymenobacter polaris</name>
    <dbReference type="NCBI Taxonomy" id="2682546"/>
    <lineage>
        <taxon>Bacteria</taxon>
        <taxon>Pseudomonadati</taxon>
        <taxon>Bacteroidota</taxon>
        <taxon>Cytophagia</taxon>
        <taxon>Cytophagales</taxon>
        <taxon>Hymenobacteraceae</taxon>
        <taxon>Hymenobacter</taxon>
    </lineage>
</organism>
<dbReference type="InterPro" id="IPR049514">
    <property type="entry name" value="Fic-like_C"/>
</dbReference>
<dbReference type="EMBL" id="JABBGH010000003">
    <property type="protein sequence ID" value="NML67063.1"/>
    <property type="molecule type" value="Genomic_DNA"/>
</dbReference>
<dbReference type="Gene3D" id="3.30.565.60">
    <property type="match status" value="1"/>
</dbReference>
<dbReference type="Pfam" id="PF21247">
    <property type="entry name" value="Fic-like_C"/>
    <property type="match status" value="1"/>
</dbReference>
<keyword evidence="3" id="KW-1185">Reference proteome</keyword>
<dbReference type="InterPro" id="IPR038475">
    <property type="entry name" value="RecG_C_sf"/>
</dbReference>
<comment type="caution">
    <text evidence="2">The sequence shown here is derived from an EMBL/GenBank/DDBJ whole genome shotgun (WGS) entry which is preliminary data.</text>
</comment>
<evidence type="ECO:0000313" key="2">
    <source>
        <dbReference type="EMBL" id="NML67063.1"/>
    </source>
</evidence>
<reference evidence="2 3" key="1">
    <citation type="submission" date="2020-04" db="EMBL/GenBank/DDBJ databases">
        <title>Hymenobacter polaris sp. nov., isolated from Arctic soil.</title>
        <authorList>
            <person name="Dahal R.H."/>
        </authorList>
    </citation>
    <scope>NUCLEOTIDE SEQUENCE [LARGE SCALE GENOMIC DNA]</scope>
    <source>
        <strain evidence="2 3">RP-2-7</strain>
    </source>
</reference>
<dbReference type="RefSeq" id="WP_169532753.1">
    <property type="nucleotide sequence ID" value="NZ_JABBGH010000003.1"/>
</dbReference>
<dbReference type="Proteomes" id="UP000559626">
    <property type="component" value="Unassembled WGS sequence"/>
</dbReference>
<dbReference type="AlphaFoldDB" id="A0A7Y0FNM4"/>
<name>A0A7Y0FNM4_9BACT</name>
<protein>
    <submittedName>
        <fullName evidence="2">AAA family ATPase</fullName>
    </submittedName>
</protein>
<dbReference type="PANTHER" id="PTHR30595">
    <property type="entry name" value="GLPR-RELATED TRANSCRIPTIONAL REPRESSOR"/>
    <property type="match status" value="1"/>
</dbReference>
<dbReference type="PANTHER" id="PTHR30595:SF6">
    <property type="entry name" value="SCHLAFEN ALBA-2 DOMAIN-CONTAINING PROTEIN"/>
    <property type="match status" value="1"/>
</dbReference>
<feature type="domain" description="Filamentation induced by cAMP protein Fic-like C-terminal" evidence="1">
    <location>
        <begin position="373"/>
        <end position="432"/>
    </location>
</feature>